<name>A0AA35ZG02_LACSI</name>
<evidence type="ECO:0000313" key="1">
    <source>
        <dbReference type="EMBL" id="CAI9291454.1"/>
    </source>
</evidence>
<accession>A0AA35ZG02</accession>
<keyword evidence="2" id="KW-1185">Reference proteome</keyword>
<proteinExistence type="predicted"/>
<gene>
    <name evidence="1" type="ORF">LSALG_LOCUS30594</name>
</gene>
<dbReference type="EMBL" id="OX465082">
    <property type="protein sequence ID" value="CAI9291454.1"/>
    <property type="molecule type" value="Genomic_DNA"/>
</dbReference>
<reference evidence="1" key="1">
    <citation type="submission" date="2023-04" db="EMBL/GenBank/DDBJ databases">
        <authorList>
            <person name="Vijverberg K."/>
            <person name="Xiong W."/>
            <person name="Schranz E."/>
        </authorList>
    </citation>
    <scope>NUCLEOTIDE SEQUENCE</scope>
</reference>
<evidence type="ECO:0000313" key="2">
    <source>
        <dbReference type="Proteomes" id="UP001177003"/>
    </source>
</evidence>
<organism evidence="1 2">
    <name type="scientific">Lactuca saligna</name>
    <name type="common">Willowleaf lettuce</name>
    <dbReference type="NCBI Taxonomy" id="75948"/>
    <lineage>
        <taxon>Eukaryota</taxon>
        <taxon>Viridiplantae</taxon>
        <taxon>Streptophyta</taxon>
        <taxon>Embryophyta</taxon>
        <taxon>Tracheophyta</taxon>
        <taxon>Spermatophyta</taxon>
        <taxon>Magnoliopsida</taxon>
        <taxon>eudicotyledons</taxon>
        <taxon>Gunneridae</taxon>
        <taxon>Pentapetalae</taxon>
        <taxon>asterids</taxon>
        <taxon>campanulids</taxon>
        <taxon>Asterales</taxon>
        <taxon>Asteraceae</taxon>
        <taxon>Cichorioideae</taxon>
        <taxon>Cichorieae</taxon>
        <taxon>Lactucinae</taxon>
        <taxon>Lactuca</taxon>
    </lineage>
</organism>
<dbReference type="AlphaFoldDB" id="A0AA35ZG02"/>
<protein>
    <submittedName>
        <fullName evidence="1">Uncharacterized protein</fullName>
    </submittedName>
</protein>
<dbReference type="Proteomes" id="UP001177003">
    <property type="component" value="Chromosome 6"/>
</dbReference>
<sequence>MKLSRFGERKLQRPWLFDSIDSGSSSGKLTCFTKNVLWHVKFGFNVWALLKEQNVVFTFSERCSQVKVQLCICKRKRRLRDGMVVVSRDAGFGPLLRGGYLVGYKIRDKVDGSKDGSSGMVEKVKGISKRVENGNCEVVSNIGKYVDQIGMKELDKKSSHENFQHGCGSLVVELNEDVLQGKVKAGCHSFTRDGSKRHFRKLVKVSEG</sequence>